<organism evidence="1 2">
    <name type="scientific">Nocardia farcinica</name>
    <dbReference type="NCBI Taxonomy" id="37329"/>
    <lineage>
        <taxon>Bacteria</taxon>
        <taxon>Bacillati</taxon>
        <taxon>Actinomycetota</taxon>
        <taxon>Actinomycetes</taxon>
        <taxon>Mycobacteriales</taxon>
        <taxon>Nocardiaceae</taxon>
        <taxon>Nocardia</taxon>
    </lineage>
</organism>
<dbReference type="AlphaFoldDB" id="A0A0H5NVB7"/>
<dbReference type="Proteomes" id="UP000057820">
    <property type="component" value="Chromosome 1"/>
</dbReference>
<evidence type="ECO:0000313" key="2">
    <source>
        <dbReference type="Proteomes" id="UP000057820"/>
    </source>
</evidence>
<protein>
    <submittedName>
        <fullName evidence="1">Predicted ATPase</fullName>
    </submittedName>
</protein>
<accession>A0A0H5NVB7</accession>
<evidence type="ECO:0000313" key="1">
    <source>
        <dbReference type="EMBL" id="CRY78959.1"/>
    </source>
</evidence>
<reference evidence="2" key="1">
    <citation type="submission" date="2015-03" db="EMBL/GenBank/DDBJ databases">
        <authorList>
            <consortium name="Pathogen Informatics"/>
        </authorList>
    </citation>
    <scope>NUCLEOTIDE SEQUENCE [LARGE SCALE GENOMIC DNA]</scope>
    <source>
        <strain evidence="2">NCTC11134</strain>
    </source>
</reference>
<name>A0A0H5NVB7_NOCFR</name>
<gene>
    <name evidence="1" type="ORF">ERS450000_03223</name>
</gene>
<sequence length="347" mass="36087">MLGLAYEFYPMETWGPYQKAERLPERLGHCRGARAPRRRVRLPSVFVPAPLADPRFEILVDAAFGAGDRTAAAGLPTPPGPGAGWLRAVALGGRGHYAAARTELARVRRTGPDPVLRALVDSTTGSLLRQLGWHAAAAEFDGRAAAAVVPHLARARHPAAPGLPDGVDAACDALTGLAADALGVGRLDLARRLLDRTAALLDAHADTATTAGTADITDRTRVRIRLHWVAAETALAAGDAARARPHAEAGLRLAQDWSSVRHRVKSRLLVAATAAAAGDRADSAARATAVAAEARAHGLLPLRWAAAMLLAGVGDSEHARAAAAAEAATCAAEIACRGGRFRPAQTC</sequence>
<dbReference type="EMBL" id="LN868938">
    <property type="protein sequence ID" value="CRY78959.1"/>
    <property type="molecule type" value="Genomic_DNA"/>
</dbReference>
<proteinExistence type="predicted"/>
<dbReference type="KEGG" id="nfr:ERS450000_03223"/>